<comment type="caution">
    <text evidence="5">The sequence shown here is derived from an EMBL/GenBank/DDBJ whole genome shotgun (WGS) entry which is preliminary data.</text>
</comment>
<dbReference type="InterPro" id="IPR035965">
    <property type="entry name" value="PAS-like_dom_sf"/>
</dbReference>
<dbReference type="OrthoDB" id="6146868at2"/>
<keyword evidence="2" id="KW-0238">DNA-binding</keyword>
<dbReference type="SMART" id="SM00342">
    <property type="entry name" value="HTH_ARAC"/>
    <property type="match status" value="1"/>
</dbReference>
<evidence type="ECO:0000259" key="4">
    <source>
        <dbReference type="PROSITE" id="PS01124"/>
    </source>
</evidence>
<dbReference type="Gene3D" id="3.30.450.20">
    <property type="entry name" value="PAS domain"/>
    <property type="match status" value="1"/>
</dbReference>
<evidence type="ECO:0000313" key="6">
    <source>
        <dbReference type="Proteomes" id="UP000315303"/>
    </source>
</evidence>
<dbReference type="AlphaFoldDB" id="A0A502KW93"/>
<name>A0A502KW93_9GAMM</name>
<dbReference type="Pfam" id="PF08448">
    <property type="entry name" value="PAS_4"/>
    <property type="match status" value="1"/>
</dbReference>
<evidence type="ECO:0000256" key="3">
    <source>
        <dbReference type="ARBA" id="ARBA00023163"/>
    </source>
</evidence>
<dbReference type="Gene3D" id="1.10.10.60">
    <property type="entry name" value="Homeodomain-like"/>
    <property type="match status" value="2"/>
</dbReference>
<dbReference type="Pfam" id="PF12833">
    <property type="entry name" value="HTH_18"/>
    <property type="match status" value="1"/>
</dbReference>
<dbReference type="InterPro" id="IPR018060">
    <property type="entry name" value="HTH_AraC"/>
</dbReference>
<accession>A0A502KW93</accession>
<dbReference type="PANTHER" id="PTHR43280:SF28">
    <property type="entry name" value="HTH-TYPE TRANSCRIPTIONAL ACTIVATOR RHAS"/>
    <property type="match status" value="1"/>
</dbReference>
<keyword evidence="1" id="KW-0805">Transcription regulation</keyword>
<evidence type="ECO:0000256" key="1">
    <source>
        <dbReference type="ARBA" id="ARBA00023015"/>
    </source>
</evidence>
<dbReference type="PANTHER" id="PTHR43280">
    <property type="entry name" value="ARAC-FAMILY TRANSCRIPTIONAL REGULATOR"/>
    <property type="match status" value="1"/>
</dbReference>
<dbReference type="Proteomes" id="UP000315303">
    <property type="component" value="Unassembled WGS sequence"/>
</dbReference>
<dbReference type="SUPFAM" id="SSF46689">
    <property type="entry name" value="Homeodomain-like"/>
    <property type="match status" value="2"/>
</dbReference>
<dbReference type="EMBL" id="SAWY01000019">
    <property type="protein sequence ID" value="TPH15776.1"/>
    <property type="molecule type" value="Genomic_DNA"/>
</dbReference>
<dbReference type="SUPFAM" id="SSF55785">
    <property type="entry name" value="PYP-like sensor domain (PAS domain)"/>
    <property type="match status" value="1"/>
</dbReference>
<evidence type="ECO:0000256" key="2">
    <source>
        <dbReference type="ARBA" id="ARBA00023125"/>
    </source>
</evidence>
<keyword evidence="6" id="KW-1185">Reference proteome</keyword>
<dbReference type="GO" id="GO:0003700">
    <property type="term" value="F:DNA-binding transcription factor activity"/>
    <property type="evidence" value="ECO:0007669"/>
    <property type="project" value="InterPro"/>
</dbReference>
<dbReference type="PROSITE" id="PS01124">
    <property type="entry name" value="HTH_ARAC_FAMILY_2"/>
    <property type="match status" value="1"/>
</dbReference>
<proteinExistence type="predicted"/>
<organism evidence="5 6">
    <name type="scientific">Litorilituus lipolyticus</name>
    <dbReference type="NCBI Taxonomy" id="2491017"/>
    <lineage>
        <taxon>Bacteria</taxon>
        <taxon>Pseudomonadati</taxon>
        <taxon>Pseudomonadota</taxon>
        <taxon>Gammaproteobacteria</taxon>
        <taxon>Alteromonadales</taxon>
        <taxon>Colwelliaceae</taxon>
        <taxon>Litorilituus</taxon>
    </lineage>
</organism>
<evidence type="ECO:0000313" key="5">
    <source>
        <dbReference type="EMBL" id="TPH15776.1"/>
    </source>
</evidence>
<gene>
    <name evidence="5" type="ORF">EPA86_08615</name>
</gene>
<dbReference type="InterPro" id="IPR013656">
    <property type="entry name" value="PAS_4"/>
</dbReference>
<keyword evidence="3" id="KW-0804">Transcription</keyword>
<feature type="domain" description="HTH araC/xylS-type" evidence="4">
    <location>
        <begin position="125"/>
        <end position="223"/>
    </location>
</feature>
<sequence length="230" mass="26744">MMLFDLMPDTLCWIKNSKSEFVYGNQYFLLHLGVKHLRQVVGKTDFDFSPKHIAKQFVVDDQKVMKGTSVNNRLEVNTLVDGDIAWFITSKHVLTNNDDTVIGTFGLSKHLNQAQTSTSSMDAVKIPVNFIREHYSKKITVKEIAHLSHLSISALERRFKKHLGLTPKQFINQVRLEQARRLLIDTQRPIAQIAHETGFVDNSYFTRQFMKYFEELPTTLRKQYINRTRV</sequence>
<dbReference type="InterPro" id="IPR009057">
    <property type="entry name" value="Homeodomain-like_sf"/>
</dbReference>
<dbReference type="GO" id="GO:0043565">
    <property type="term" value="F:sequence-specific DNA binding"/>
    <property type="evidence" value="ECO:0007669"/>
    <property type="project" value="InterPro"/>
</dbReference>
<reference evidence="5 6" key="1">
    <citation type="submission" date="2019-01" db="EMBL/GenBank/DDBJ databases">
        <title>Litorilituus lipolytica sp. nov., isolated from intertidal sand of the Yellow Sea in China.</title>
        <authorList>
            <person name="Liu A."/>
        </authorList>
    </citation>
    <scope>NUCLEOTIDE SEQUENCE [LARGE SCALE GENOMIC DNA]</scope>
    <source>
        <strain evidence="5 6">RZ04</strain>
    </source>
</reference>
<protein>
    <submittedName>
        <fullName evidence="5">Helix-turn-helix domain-containing protein</fullName>
    </submittedName>
</protein>